<reference evidence="1 2" key="1">
    <citation type="submission" date="2020-08" db="EMBL/GenBank/DDBJ databases">
        <title>Genomic Encyclopedia of Type Strains, Phase IV (KMG-IV): sequencing the most valuable type-strain genomes for metagenomic binning, comparative biology and taxonomic classification.</title>
        <authorList>
            <person name="Goeker M."/>
        </authorList>
    </citation>
    <scope>NUCLEOTIDE SEQUENCE [LARGE SCALE GENOMIC DNA]</scope>
    <source>
        <strain evidence="1 2">DSM 19612</strain>
    </source>
</reference>
<organism evidence="1 2">
    <name type="scientific">Salirhabdus euzebyi</name>
    <dbReference type="NCBI Taxonomy" id="394506"/>
    <lineage>
        <taxon>Bacteria</taxon>
        <taxon>Bacillati</taxon>
        <taxon>Bacillota</taxon>
        <taxon>Bacilli</taxon>
        <taxon>Bacillales</taxon>
        <taxon>Bacillaceae</taxon>
        <taxon>Salirhabdus</taxon>
    </lineage>
</organism>
<gene>
    <name evidence="1" type="ORF">HNQ94_000811</name>
</gene>
<dbReference type="RefSeq" id="WP_174494967.1">
    <property type="nucleotide sequence ID" value="NZ_CADDWK010000002.1"/>
</dbReference>
<name>A0A841PXV9_9BACI</name>
<dbReference type="EMBL" id="JACHGH010000002">
    <property type="protein sequence ID" value="MBB6452366.1"/>
    <property type="molecule type" value="Genomic_DNA"/>
</dbReference>
<keyword evidence="2" id="KW-1185">Reference proteome</keyword>
<accession>A0A841PXV9</accession>
<protein>
    <recommendedName>
        <fullName evidence="3">Rhodanese domain-containing protein</fullName>
    </recommendedName>
</protein>
<dbReference type="Proteomes" id="UP000581688">
    <property type="component" value="Unassembled WGS sequence"/>
</dbReference>
<comment type="caution">
    <text evidence="1">The sequence shown here is derived from an EMBL/GenBank/DDBJ whole genome shotgun (WGS) entry which is preliminary data.</text>
</comment>
<dbReference type="AlphaFoldDB" id="A0A841PXV9"/>
<dbReference type="Gene3D" id="3.40.250.10">
    <property type="entry name" value="Rhodanese-like domain"/>
    <property type="match status" value="1"/>
</dbReference>
<dbReference type="InterPro" id="IPR036873">
    <property type="entry name" value="Rhodanese-like_dom_sf"/>
</dbReference>
<sequence>MLYIGIGLLIIALYFLYARYFPIYGVPCMEHLTIKEGVLLIDVRDYIDASSDPIAGSKNIPLAYLKRNIQDVVGQEIYVIAADRLEKNIGIRLLQRNGLKVAGYKLTTCKCFEKVNSPA</sequence>
<proteinExistence type="predicted"/>
<evidence type="ECO:0000313" key="1">
    <source>
        <dbReference type="EMBL" id="MBB6452366.1"/>
    </source>
</evidence>
<evidence type="ECO:0000313" key="2">
    <source>
        <dbReference type="Proteomes" id="UP000581688"/>
    </source>
</evidence>
<dbReference type="SUPFAM" id="SSF52821">
    <property type="entry name" value="Rhodanese/Cell cycle control phosphatase"/>
    <property type="match status" value="1"/>
</dbReference>
<evidence type="ECO:0008006" key="3">
    <source>
        <dbReference type="Google" id="ProtNLM"/>
    </source>
</evidence>